<reference evidence="3 4" key="1">
    <citation type="submission" date="2024-02" db="EMBL/GenBank/DDBJ databases">
        <title>STSV induces naive adaptation in Sulfolobus.</title>
        <authorList>
            <person name="Xiang X."/>
            <person name="Song M."/>
        </authorList>
    </citation>
    <scope>NUCLEOTIDE SEQUENCE [LARGE SCALE GENOMIC DNA]</scope>
    <source>
        <strain evidence="3 4">RT2</strain>
    </source>
</reference>
<dbReference type="EMBL" id="CP146016">
    <property type="protein sequence ID" value="WWQ61793.1"/>
    <property type="molecule type" value="Genomic_DNA"/>
</dbReference>
<feature type="domain" description="ATPase" evidence="1">
    <location>
        <begin position="5"/>
        <end position="214"/>
    </location>
</feature>
<dbReference type="RefSeq" id="WP_338604677.1">
    <property type="nucleotide sequence ID" value="NZ_CP146016.1"/>
</dbReference>
<dbReference type="Proteomes" id="UP001432202">
    <property type="component" value="Chromosome"/>
</dbReference>
<gene>
    <name evidence="3" type="ORF">V6M85_07370</name>
</gene>
<dbReference type="InterPro" id="IPR011579">
    <property type="entry name" value="ATPase_dom"/>
</dbReference>
<dbReference type="GO" id="GO:0005524">
    <property type="term" value="F:ATP binding"/>
    <property type="evidence" value="ECO:0007669"/>
    <property type="project" value="UniProtKB-KW"/>
</dbReference>
<evidence type="ECO:0000313" key="4">
    <source>
        <dbReference type="Proteomes" id="UP001432202"/>
    </source>
</evidence>
<dbReference type="InterPro" id="IPR048907">
    <property type="entry name" value="WHD_MCM_arc"/>
</dbReference>
<evidence type="ECO:0000313" key="3">
    <source>
        <dbReference type="EMBL" id="WWQ61793.1"/>
    </source>
</evidence>
<dbReference type="InterPro" id="IPR036388">
    <property type="entry name" value="WH-like_DNA-bd_sf"/>
</dbReference>
<evidence type="ECO:0000259" key="2">
    <source>
        <dbReference type="Pfam" id="PF21100"/>
    </source>
</evidence>
<keyword evidence="3" id="KW-0067">ATP-binding</keyword>
<evidence type="ECO:0000259" key="1">
    <source>
        <dbReference type="Pfam" id="PF01637"/>
    </source>
</evidence>
<dbReference type="Gene3D" id="3.40.50.300">
    <property type="entry name" value="P-loop containing nucleotide triphosphate hydrolases"/>
    <property type="match status" value="1"/>
</dbReference>
<feature type="domain" description="MCM C-terminal" evidence="2">
    <location>
        <begin position="254"/>
        <end position="317"/>
    </location>
</feature>
<dbReference type="SUPFAM" id="SSF46785">
    <property type="entry name" value="Winged helix' DNA-binding domain"/>
    <property type="match status" value="1"/>
</dbReference>
<keyword evidence="4" id="KW-1185">Reference proteome</keyword>
<name>A0AAX4L3J4_9CREN</name>
<dbReference type="AlphaFoldDB" id="A0AAX4L3J4"/>
<proteinExistence type="predicted"/>
<dbReference type="Gene3D" id="1.10.10.10">
    <property type="entry name" value="Winged helix-like DNA-binding domain superfamily/Winged helix DNA-binding domain"/>
    <property type="match status" value="1"/>
</dbReference>
<protein>
    <submittedName>
        <fullName evidence="3">ATP-binding protein</fullName>
    </submittedName>
</protein>
<dbReference type="SUPFAM" id="SSF52540">
    <property type="entry name" value="P-loop containing nucleoside triphosphate hydrolases"/>
    <property type="match status" value="1"/>
</dbReference>
<accession>A0AAX4L3J4</accession>
<dbReference type="PANTHER" id="PTHR34301:SF8">
    <property type="entry name" value="ATPASE DOMAIN-CONTAINING PROTEIN"/>
    <property type="match status" value="1"/>
</dbReference>
<dbReference type="InterPro" id="IPR027417">
    <property type="entry name" value="P-loop_NTPase"/>
</dbReference>
<dbReference type="Pfam" id="PF21100">
    <property type="entry name" value="WHD_MCM"/>
    <property type="match status" value="1"/>
</dbReference>
<keyword evidence="3" id="KW-0547">Nucleotide-binding</keyword>
<dbReference type="InterPro" id="IPR036390">
    <property type="entry name" value="WH_DNA-bd_sf"/>
</dbReference>
<sequence>MFIDLIIILTGVRRIGKTSLLLVALHESKIPYIILDARKLRENYALKDLYSLLSEALSSSLDKLKDVLRKIRGISIMGNYVEISWRGRSYVSLADLFDHLNEKRIIIAIDEAQRLRGPLSKEIKNAIAHAYDYDRNLTFILTGSEIGLLHDFLDVEDNSSPLYSRYCYEIKLERFKESLSKEFLKRGFEEFKLKVDDAVVSEIVKTFDGIPGWLTLAGNYYLARRSVEQVKEMSIRLAVNEIENLIESKRKISEITSRRYREALKCISEGANSWSKLHECVSEKEGTTISYSVLDNILRQLENMSIISSYEFLDPVYKEA</sequence>
<organism evidence="3 4">
    <name type="scientific">Sulfolobus tengchongensis</name>
    <dbReference type="NCBI Taxonomy" id="207809"/>
    <lineage>
        <taxon>Archaea</taxon>
        <taxon>Thermoproteota</taxon>
        <taxon>Thermoprotei</taxon>
        <taxon>Sulfolobales</taxon>
        <taxon>Sulfolobaceae</taxon>
        <taxon>Sulfolobus</taxon>
    </lineage>
</organism>
<dbReference type="PANTHER" id="PTHR34301">
    <property type="entry name" value="DNA-BINDING PROTEIN-RELATED"/>
    <property type="match status" value="1"/>
</dbReference>
<dbReference type="Gene3D" id="1.10.8.60">
    <property type="match status" value="1"/>
</dbReference>
<dbReference type="GeneID" id="89336576"/>
<dbReference type="Pfam" id="PF01637">
    <property type="entry name" value="ATPase_2"/>
    <property type="match status" value="1"/>
</dbReference>